<accession>A0A1I7RYQ4</accession>
<feature type="transmembrane region" description="Helical" evidence="1">
    <location>
        <begin position="52"/>
        <end position="76"/>
    </location>
</feature>
<sequence length="79" mass="9103">MAPTSKDNIFELRPLQEDRVPLEESEDFVLSFRRPSKLQDAPGHCHEWGAHWALILLTLLGFFALIVTLFICHLLLSEE</sequence>
<evidence type="ECO:0000313" key="2">
    <source>
        <dbReference type="Proteomes" id="UP000095284"/>
    </source>
</evidence>
<keyword evidence="1" id="KW-1133">Transmembrane helix</keyword>
<protein>
    <submittedName>
        <fullName evidence="3">Small integral membrane protein 6</fullName>
    </submittedName>
</protein>
<proteinExistence type="predicted"/>
<evidence type="ECO:0000313" key="3">
    <source>
        <dbReference type="WBParaSite" id="BXY_0587200.1"/>
    </source>
</evidence>
<dbReference type="AlphaFoldDB" id="A0A1I7RYQ4"/>
<reference evidence="3" key="1">
    <citation type="submission" date="2016-11" db="UniProtKB">
        <authorList>
            <consortium name="WormBaseParasite"/>
        </authorList>
    </citation>
    <scope>IDENTIFICATION</scope>
</reference>
<organism evidence="2 3">
    <name type="scientific">Bursaphelenchus xylophilus</name>
    <name type="common">Pinewood nematode worm</name>
    <name type="synonym">Aphelenchoides xylophilus</name>
    <dbReference type="NCBI Taxonomy" id="6326"/>
    <lineage>
        <taxon>Eukaryota</taxon>
        <taxon>Metazoa</taxon>
        <taxon>Ecdysozoa</taxon>
        <taxon>Nematoda</taxon>
        <taxon>Chromadorea</taxon>
        <taxon>Rhabditida</taxon>
        <taxon>Tylenchina</taxon>
        <taxon>Tylenchomorpha</taxon>
        <taxon>Aphelenchoidea</taxon>
        <taxon>Aphelenchoididae</taxon>
        <taxon>Bursaphelenchus</taxon>
    </lineage>
</organism>
<keyword evidence="1" id="KW-0472">Membrane</keyword>
<dbReference type="Proteomes" id="UP000095284">
    <property type="component" value="Unplaced"/>
</dbReference>
<keyword evidence="1" id="KW-0812">Transmembrane</keyword>
<name>A0A1I7RYQ4_BURXY</name>
<dbReference type="WBParaSite" id="BXY_0587200.1">
    <property type="protein sequence ID" value="BXY_0587200.1"/>
    <property type="gene ID" value="BXY_0587200"/>
</dbReference>
<evidence type="ECO:0000256" key="1">
    <source>
        <dbReference type="SAM" id="Phobius"/>
    </source>
</evidence>